<feature type="compositionally biased region" description="Low complexity" evidence="8">
    <location>
        <begin position="256"/>
        <end position="265"/>
    </location>
</feature>
<dbReference type="GO" id="GO:0016579">
    <property type="term" value="P:protein deubiquitination"/>
    <property type="evidence" value="ECO:0007669"/>
    <property type="project" value="InterPro"/>
</dbReference>
<dbReference type="GO" id="GO:0004843">
    <property type="term" value="F:cysteine-type deubiquitinase activity"/>
    <property type="evidence" value="ECO:0007669"/>
    <property type="project" value="UniProtKB-EC"/>
</dbReference>
<feature type="compositionally biased region" description="Basic and acidic residues" evidence="8">
    <location>
        <begin position="266"/>
        <end position="275"/>
    </location>
</feature>
<dbReference type="SUPFAM" id="SSF54001">
    <property type="entry name" value="Cysteine proteinases"/>
    <property type="match status" value="1"/>
</dbReference>
<evidence type="ECO:0000256" key="5">
    <source>
        <dbReference type="ARBA" id="ARBA00022786"/>
    </source>
</evidence>
<feature type="compositionally biased region" description="Acidic residues" evidence="8">
    <location>
        <begin position="171"/>
        <end position="227"/>
    </location>
</feature>
<keyword evidence="11" id="KW-1185">Reference proteome</keyword>
<gene>
    <name evidence="10" type="ORF">CXQ85_003630</name>
</gene>
<dbReference type="PANTHER" id="PTHR24006">
    <property type="entry name" value="UBIQUITIN CARBOXYL-TERMINAL HYDROLASE"/>
    <property type="match status" value="1"/>
</dbReference>
<feature type="compositionally biased region" description="Acidic residues" evidence="8">
    <location>
        <begin position="112"/>
        <end position="122"/>
    </location>
</feature>
<sequence length="670" mass="75109">MSNPLVDRILGNPLTFVTAKAPEKETAAEKHPSYIVLGNDAPQASQKDESTLLKPKKQPLKKLQPRSMADAIAAYTGKKYMTKAERKRSTPKPVESDEGEPVEPEKSSNVDVSEEEEEEGSDSESQYESASEFQTDSSFHGFRSSSEEESKSETADAEAKEETSSDNDNVLVDEEDESDDESYDGDAAEVEDSDEDDDDDEEEDEPEGDLEEEDASDESNAEEDASEVNDASSNGSVVKEDMHQLRRDLLDDAKKTTPPTSPETAAEPKDSESKPKPVTLAKHPKGHYNITETAVDRGQNGSQRIIKNWTKKFQGKHPVGLLNFGVTCYMNSAIQSMVHIPAVQHYLLEVLEGKHELPAKSVTHTVAELSSRMWGFSSGHGKGPRKFVNPKKVIQRLFDINCMMSEWQQEDSHEYFMSLMSRFQEDSTPKGKKLNESIIYDIFGGLLQQEVTCRECNTVSTTKQEFYDLSLGLNKKRRSSETEEIPCGRYSIEKSINDYFSTETIKKDKVDESSGYHCEKCKKRTVASKKSMIERSPETLMVHLKRFKFNGSSSSKVKQAIVYPGFLDLAPYTMTQESTKYQLISVIVHEGRSISSGHYICHCLQPDGSWSTYDDEYINKTDERKAMSDPSAYCLIYTKLTPKGESTSNGEVSRKRKRDRGGSVAKKAKH</sequence>
<dbReference type="RefSeq" id="XP_025340712.1">
    <property type="nucleotide sequence ID" value="XM_025487264.1"/>
</dbReference>
<dbReference type="GO" id="GO:0006508">
    <property type="term" value="P:proteolysis"/>
    <property type="evidence" value="ECO:0007669"/>
    <property type="project" value="UniProtKB-KW"/>
</dbReference>
<dbReference type="EC" id="3.4.19.12" evidence="3"/>
<evidence type="ECO:0000256" key="7">
    <source>
        <dbReference type="ARBA" id="ARBA00022807"/>
    </source>
</evidence>
<evidence type="ECO:0000256" key="6">
    <source>
        <dbReference type="ARBA" id="ARBA00022801"/>
    </source>
</evidence>
<dbReference type="GO" id="GO:0005634">
    <property type="term" value="C:nucleus"/>
    <property type="evidence" value="ECO:0007669"/>
    <property type="project" value="TreeGrafter"/>
</dbReference>
<proteinExistence type="inferred from homology"/>
<feature type="region of interest" description="Disordered" evidence="8">
    <location>
        <begin position="22"/>
        <end position="238"/>
    </location>
</feature>
<dbReference type="Proteomes" id="UP000244309">
    <property type="component" value="Unassembled WGS sequence"/>
</dbReference>
<keyword evidence="5" id="KW-0833">Ubl conjugation pathway</keyword>
<dbReference type="STRING" id="45357.A0A2V1APW2"/>
<evidence type="ECO:0000313" key="10">
    <source>
        <dbReference type="EMBL" id="PVH19772.1"/>
    </source>
</evidence>
<dbReference type="Gene3D" id="3.90.70.10">
    <property type="entry name" value="Cysteine proteinases"/>
    <property type="match status" value="1"/>
</dbReference>
<dbReference type="AlphaFoldDB" id="A0A2V1APW2"/>
<evidence type="ECO:0000256" key="3">
    <source>
        <dbReference type="ARBA" id="ARBA00012759"/>
    </source>
</evidence>
<comment type="caution">
    <text evidence="10">The sequence shown here is derived from an EMBL/GenBank/DDBJ whole genome shotgun (WGS) entry which is preliminary data.</text>
</comment>
<accession>A0A2V1APW2</accession>
<evidence type="ECO:0000256" key="2">
    <source>
        <dbReference type="ARBA" id="ARBA00009085"/>
    </source>
</evidence>
<dbReference type="EMBL" id="PKFO01000002">
    <property type="protein sequence ID" value="PVH19772.1"/>
    <property type="molecule type" value="Genomic_DNA"/>
</dbReference>
<dbReference type="GO" id="GO:0005829">
    <property type="term" value="C:cytosol"/>
    <property type="evidence" value="ECO:0007669"/>
    <property type="project" value="TreeGrafter"/>
</dbReference>
<evidence type="ECO:0000259" key="9">
    <source>
        <dbReference type="PROSITE" id="PS50235"/>
    </source>
</evidence>
<dbReference type="PROSITE" id="PS00973">
    <property type="entry name" value="USP_2"/>
    <property type="match status" value="1"/>
</dbReference>
<dbReference type="GeneID" id="37008960"/>
<dbReference type="OrthoDB" id="289038at2759"/>
<feature type="region of interest" description="Disordered" evidence="8">
    <location>
        <begin position="251"/>
        <end position="285"/>
    </location>
</feature>
<comment type="similarity">
    <text evidence="2">Belongs to the peptidase C19 family.</text>
</comment>
<feature type="compositionally biased region" description="Basic and acidic residues" evidence="8">
    <location>
        <begin position="22"/>
        <end position="32"/>
    </location>
</feature>
<name>A0A2V1APW2_9ASCO</name>
<dbReference type="PANTHER" id="PTHR24006:SF758">
    <property type="entry name" value="UBIQUITIN CARBOXYL-TERMINAL HYDROLASE 36"/>
    <property type="match status" value="1"/>
</dbReference>
<feature type="compositionally biased region" description="Basic residues" evidence="8">
    <location>
        <begin position="54"/>
        <end position="64"/>
    </location>
</feature>
<dbReference type="VEuPathDB" id="FungiDB:CXQ85_003630"/>
<dbReference type="InterPro" id="IPR028889">
    <property type="entry name" value="USP"/>
</dbReference>
<feature type="compositionally biased region" description="Basic and acidic residues" evidence="8">
    <location>
        <begin position="145"/>
        <end position="163"/>
    </location>
</feature>
<comment type="catalytic activity">
    <reaction evidence="1">
        <text>Thiol-dependent hydrolysis of ester, thioester, amide, peptide and isopeptide bonds formed by the C-terminal Gly of ubiquitin (a 76-residue protein attached to proteins as an intracellular targeting signal).</text>
        <dbReference type="EC" id="3.4.19.12"/>
    </reaction>
</comment>
<keyword evidence="7" id="KW-0788">Thiol protease</keyword>
<dbReference type="PROSITE" id="PS50235">
    <property type="entry name" value="USP_3"/>
    <property type="match status" value="1"/>
</dbReference>
<organism evidence="10 11">
    <name type="scientific">Candidozyma haemuli</name>
    <dbReference type="NCBI Taxonomy" id="45357"/>
    <lineage>
        <taxon>Eukaryota</taxon>
        <taxon>Fungi</taxon>
        <taxon>Dikarya</taxon>
        <taxon>Ascomycota</taxon>
        <taxon>Saccharomycotina</taxon>
        <taxon>Pichiomycetes</taxon>
        <taxon>Metschnikowiaceae</taxon>
        <taxon>Candidozyma</taxon>
    </lineage>
</organism>
<keyword evidence="6" id="KW-0378">Hydrolase</keyword>
<feature type="domain" description="USP" evidence="9">
    <location>
        <begin position="319"/>
        <end position="640"/>
    </location>
</feature>
<dbReference type="InterPro" id="IPR001394">
    <property type="entry name" value="Peptidase_C19_UCH"/>
</dbReference>
<reference evidence="10 11" key="1">
    <citation type="submission" date="2017-12" db="EMBL/GenBank/DDBJ databases">
        <title>Genome Sequence of a Multidrug-Resistant Candida haemulonii Isolate from a Patient with Chronic Leg Ulcers in Israel.</title>
        <authorList>
            <person name="Chow N.A."/>
            <person name="Gade L."/>
            <person name="Batra D."/>
            <person name="Rowe L.A."/>
            <person name="Ben-Ami R."/>
            <person name="Loparev V.N."/>
            <person name="Litvintseva A.P."/>
        </authorList>
    </citation>
    <scope>NUCLEOTIDE SEQUENCE [LARGE SCALE GENOMIC DNA]</scope>
    <source>
        <strain evidence="10 11">B11899</strain>
    </source>
</reference>
<evidence type="ECO:0000256" key="1">
    <source>
        <dbReference type="ARBA" id="ARBA00000707"/>
    </source>
</evidence>
<dbReference type="Pfam" id="PF00443">
    <property type="entry name" value="UCH"/>
    <property type="match status" value="1"/>
</dbReference>
<feature type="region of interest" description="Disordered" evidence="8">
    <location>
        <begin position="642"/>
        <end position="670"/>
    </location>
</feature>
<dbReference type="InterPro" id="IPR050164">
    <property type="entry name" value="Peptidase_C19"/>
</dbReference>
<dbReference type="FunFam" id="3.90.70.10:FF:000146">
    <property type="entry name" value="Ubiquitin-specific protease"/>
    <property type="match status" value="1"/>
</dbReference>
<keyword evidence="4" id="KW-0645">Protease</keyword>
<protein>
    <recommendedName>
        <fullName evidence="3">ubiquitinyl hydrolase 1</fullName>
        <ecNumber evidence="3">3.4.19.12</ecNumber>
    </recommendedName>
</protein>
<dbReference type="InterPro" id="IPR038765">
    <property type="entry name" value="Papain-like_cys_pep_sf"/>
</dbReference>
<dbReference type="InterPro" id="IPR018200">
    <property type="entry name" value="USP_CS"/>
</dbReference>
<evidence type="ECO:0000256" key="4">
    <source>
        <dbReference type="ARBA" id="ARBA00022670"/>
    </source>
</evidence>
<evidence type="ECO:0000313" key="11">
    <source>
        <dbReference type="Proteomes" id="UP000244309"/>
    </source>
</evidence>
<evidence type="ECO:0000256" key="8">
    <source>
        <dbReference type="SAM" id="MobiDB-lite"/>
    </source>
</evidence>